<sequence length="35" mass="4107">MKSLTANKVFNSPLWFLWGQFRTLIKYVLSSSLTE</sequence>
<reference evidence="1" key="2">
    <citation type="journal article" date="2015" name="Fish Shellfish Immunol.">
        <title>Early steps in the European eel (Anguilla anguilla)-Vibrio vulnificus interaction in the gills: Role of the RtxA13 toxin.</title>
        <authorList>
            <person name="Callol A."/>
            <person name="Pajuelo D."/>
            <person name="Ebbesson L."/>
            <person name="Teles M."/>
            <person name="MacKenzie S."/>
            <person name="Amaro C."/>
        </authorList>
    </citation>
    <scope>NUCLEOTIDE SEQUENCE</scope>
</reference>
<organism evidence="1">
    <name type="scientific">Anguilla anguilla</name>
    <name type="common">European freshwater eel</name>
    <name type="synonym">Muraena anguilla</name>
    <dbReference type="NCBI Taxonomy" id="7936"/>
    <lineage>
        <taxon>Eukaryota</taxon>
        <taxon>Metazoa</taxon>
        <taxon>Chordata</taxon>
        <taxon>Craniata</taxon>
        <taxon>Vertebrata</taxon>
        <taxon>Euteleostomi</taxon>
        <taxon>Actinopterygii</taxon>
        <taxon>Neopterygii</taxon>
        <taxon>Teleostei</taxon>
        <taxon>Anguilliformes</taxon>
        <taxon>Anguillidae</taxon>
        <taxon>Anguilla</taxon>
    </lineage>
</organism>
<evidence type="ECO:0000313" key="1">
    <source>
        <dbReference type="EMBL" id="JAH32771.1"/>
    </source>
</evidence>
<dbReference type="AlphaFoldDB" id="A0A0E9RUE7"/>
<name>A0A0E9RUE7_ANGAN</name>
<protein>
    <submittedName>
        <fullName evidence="1">Uncharacterized protein</fullName>
    </submittedName>
</protein>
<dbReference type="EMBL" id="GBXM01075806">
    <property type="protein sequence ID" value="JAH32771.1"/>
    <property type="molecule type" value="Transcribed_RNA"/>
</dbReference>
<proteinExistence type="predicted"/>
<accession>A0A0E9RUE7</accession>
<reference evidence="1" key="1">
    <citation type="submission" date="2014-11" db="EMBL/GenBank/DDBJ databases">
        <authorList>
            <person name="Amaro Gonzalez C."/>
        </authorList>
    </citation>
    <scope>NUCLEOTIDE SEQUENCE</scope>
</reference>